<dbReference type="CDD" id="cd00156">
    <property type="entry name" value="REC"/>
    <property type="match status" value="1"/>
</dbReference>
<sequence>MLLVEASKVQSLFICKQLNSIGVVNIEHVDSIFAAKKSLSNFIPELIISSMYFQDGCGIEFIEYVKNVYQNSIAFVLISSEQNSELLNQVKTAGSVAILTKPFKLEELEKALNLVLLQIDELTLD</sequence>
<dbReference type="SMART" id="SM00448">
    <property type="entry name" value="REC"/>
    <property type="match status" value="1"/>
</dbReference>
<evidence type="ECO:0000313" key="3">
    <source>
        <dbReference type="EMBL" id="GIU51565.1"/>
    </source>
</evidence>
<accession>A0ABQ4PQP9</accession>
<dbReference type="EMBL" id="BPEY01000121">
    <property type="protein sequence ID" value="GIU51565.1"/>
    <property type="molecule type" value="Genomic_DNA"/>
</dbReference>
<organism evidence="3 4">
    <name type="scientific">Shewanella sairae</name>
    <dbReference type="NCBI Taxonomy" id="190310"/>
    <lineage>
        <taxon>Bacteria</taxon>
        <taxon>Pseudomonadati</taxon>
        <taxon>Pseudomonadota</taxon>
        <taxon>Gammaproteobacteria</taxon>
        <taxon>Alteromonadales</taxon>
        <taxon>Shewanellaceae</taxon>
        <taxon>Shewanella</taxon>
    </lineage>
</organism>
<protein>
    <recommendedName>
        <fullName evidence="2">Response regulatory domain-containing protein</fullName>
    </recommendedName>
</protein>
<dbReference type="Gene3D" id="3.40.50.2300">
    <property type="match status" value="1"/>
</dbReference>
<proteinExistence type="predicted"/>
<dbReference type="Proteomes" id="UP000887104">
    <property type="component" value="Unassembled WGS sequence"/>
</dbReference>
<evidence type="ECO:0000256" key="1">
    <source>
        <dbReference type="PROSITE-ProRule" id="PRU00169"/>
    </source>
</evidence>
<gene>
    <name evidence="3" type="ORF">TUM4438_41670</name>
</gene>
<name>A0ABQ4PQP9_9GAMM</name>
<dbReference type="InterPro" id="IPR001789">
    <property type="entry name" value="Sig_transdc_resp-reg_receiver"/>
</dbReference>
<dbReference type="InterPro" id="IPR011006">
    <property type="entry name" value="CheY-like_superfamily"/>
</dbReference>
<keyword evidence="4" id="KW-1185">Reference proteome</keyword>
<feature type="domain" description="Response regulatory" evidence="2">
    <location>
        <begin position="1"/>
        <end position="116"/>
    </location>
</feature>
<dbReference type="SUPFAM" id="SSF52172">
    <property type="entry name" value="CheY-like"/>
    <property type="match status" value="1"/>
</dbReference>
<evidence type="ECO:0000259" key="2">
    <source>
        <dbReference type="PROSITE" id="PS50110"/>
    </source>
</evidence>
<reference evidence="3" key="1">
    <citation type="submission" date="2021-05" db="EMBL/GenBank/DDBJ databases">
        <title>Molecular characterization for Shewanella algae harboring chromosomal blaOXA-55-like strains isolated from clinical and environment sample.</title>
        <authorList>
            <person name="Ohama Y."/>
            <person name="Aoki K."/>
            <person name="Harada S."/>
            <person name="Moriya K."/>
            <person name="Ishii Y."/>
            <person name="Tateda K."/>
        </authorList>
    </citation>
    <scope>NUCLEOTIDE SEQUENCE</scope>
    <source>
        <strain evidence="3">JCM 11563</strain>
    </source>
</reference>
<evidence type="ECO:0000313" key="4">
    <source>
        <dbReference type="Proteomes" id="UP000887104"/>
    </source>
</evidence>
<dbReference type="Pfam" id="PF00072">
    <property type="entry name" value="Response_reg"/>
    <property type="match status" value="1"/>
</dbReference>
<comment type="caution">
    <text evidence="1">Lacks conserved residue(s) required for the propagation of feature annotation.</text>
</comment>
<dbReference type="PROSITE" id="PS50110">
    <property type="entry name" value="RESPONSE_REGULATORY"/>
    <property type="match status" value="1"/>
</dbReference>
<comment type="caution">
    <text evidence="3">The sequence shown here is derived from an EMBL/GenBank/DDBJ whole genome shotgun (WGS) entry which is preliminary data.</text>
</comment>